<feature type="transmembrane region" description="Helical" evidence="9">
    <location>
        <begin position="6"/>
        <end position="23"/>
    </location>
</feature>
<sequence>MAEILFGIGLLVFLSLSFTAIFKRTLVPDVLLLILLGILLGPAVLGWVKPEDFGKIGGVMSTIALVVILFESGTTLDIDLLAKMLKTTLSLAVSTFACTVLIIAATAYWGLHLEARTSFLLGLILSSISPAVVIPIAKSLKMREPAMTVLILESGLTDVLSIVMVFSIMESPAGVFQAPKMLGTVLSSLVFAGVIGMAGGLAWAAVLNTVRQFPNTSFAVFAWVFILYGIADMMGFSGAIAALAFGASMVNYHRLPLHNVKIFQQHEFGSLNSADMEFYHEVIFLLKTFFFVYLGLSIKFDNPMYLLIVLGVVVVVYLVRLGIVMKVMRGVSPGWEESYELSVMAPKGLAAAVLASVPLERGMAGGEVIRSFSYFVVLVSIVLTAGLIPLMRRPAVGQAARRLYGFEETELEAAPQPE</sequence>
<keyword evidence="2" id="KW-0813">Transport</keyword>
<evidence type="ECO:0000256" key="8">
    <source>
        <dbReference type="ARBA" id="ARBA00023136"/>
    </source>
</evidence>
<dbReference type="InterPro" id="IPR006153">
    <property type="entry name" value="Cation/H_exchanger_TM"/>
</dbReference>
<dbReference type="RefSeq" id="WP_194448226.1">
    <property type="nucleotide sequence ID" value="NZ_CP063849.1"/>
</dbReference>
<name>A0A7S7SI28_PALFE</name>
<feature type="domain" description="Cation/H+ exchanger transmembrane" evidence="10">
    <location>
        <begin position="15"/>
        <end position="387"/>
    </location>
</feature>
<evidence type="ECO:0000256" key="6">
    <source>
        <dbReference type="ARBA" id="ARBA00022989"/>
    </source>
</evidence>
<keyword evidence="7" id="KW-0406">Ion transport</keyword>
<reference evidence="11 12" key="1">
    <citation type="submission" date="2020-10" db="EMBL/GenBank/DDBJ databases">
        <title>Complete genome sequence of Paludibaculum fermentans P105T, a facultatively anaerobic acidobacterium capable of dissimilatory Fe(III) reduction.</title>
        <authorList>
            <person name="Dedysh S.N."/>
            <person name="Beletsky A.V."/>
            <person name="Kulichevskaya I.S."/>
            <person name="Mardanov A.V."/>
            <person name="Ravin N.V."/>
        </authorList>
    </citation>
    <scope>NUCLEOTIDE SEQUENCE [LARGE SCALE GENOMIC DNA]</scope>
    <source>
        <strain evidence="11 12">P105</strain>
    </source>
</reference>
<evidence type="ECO:0000256" key="4">
    <source>
        <dbReference type="ARBA" id="ARBA00022475"/>
    </source>
</evidence>
<organism evidence="11 12">
    <name type="scientific">Paludibaculum fermentans</name>
    <dbReference type="NCBI Taxonomy" id="1473598"/>
    <lineage>
        <taxon>Bacteria</taxon>
        <taxon>Pseudomonadati</taxon>
        <taxon>Acidobacteriota</taxon>
        <taxon>Terriglobia</taxon>
        <taxon>Bryobacterales</taxon>
        <taxon>Bryobacteraceae</taxon>
        <taxon>Paludibaculum</taxon>
    </lineage>
</organism>
<keyword evidence="8 9" id="KW-0472">Membrane</keyword>
<accession>A0A7S7SI28</accession>
<dbReference type="AlphaFoldDB" id="A0A7S7SI28"/>
<comment type="subcellular location">
    <subcellularLocation>
        <location evidence="1">Cell membrane</location>
        <topology evidence="1">Multi-pass membrane protein</topology>
    </subcellularLocation>
</comment>
<feature type="transmembrane region" description="Helical" evidence="9">
    <location>
        <begin position="91"/>
        <end position="111"/>
    </location>
</feature>
<feature type="transmembrane region" description="Helical" evidence="9">
    <location>
        <begin position="181"/>
        <end position="206"/>
    </location>
</feature>
<evidence type="ECO:0000313" key="11">
    <source>
        <dbReference type="EMBL" id="QOY86557.1"/>
    </source>
</evidence>
<dbReference type="Gene3D" id="1.20.1530.20">
    <property type="match status" value="1"/>
</dbReference>
<evidence type="ECO:0000313" key="12">
    <source>
        <dbReference type="Proteomes" id="UP000593892"/>
    </source>
</evidence>
<feature type="transmembrane region" description="Helical" evidence="9">
    <location>
        <begin position="278"/>
        <end position="298"/>
    </location>
</feature>
<proteinExistence type="predicted"/>
<feature type="transmembrane region" description="Helical" evidence="9">
    <location>
        <begin position="305"/>
        <end position="325"/>
    </location>
</feature>
<dbReference type="Pfam" id="PF00999">
    <property type="entry name" value="Na_H_Exchanger"/>
    <property type="match status" value="1"/>
</dbReference>
<keyword evidence="6 9" id="KW-1133">Transmembrane helix</keyword>
<feature type="transmembrane region" description="Helical" evidence="9">
    <location>
        <begin position="117"/>
        <end position="137"/>
    </location>
</feature>
<protein>
    <submittedName>
        <fullName evidence="11">Cation:proton antiporter</fullName>
    </submittedName>
</protein>
<gene>
    <name evidence="11" type="ORF">IRI77_27710</name>
</gene>
<dbReference type="GO" id="GO:1902600">
    <property type="term" value="P:proton transmembrane transport"/>
    <property type="evidence" value="ECO:0007669"/>
    <property type="project" value="InterPro"/>
</dbReference>
<evidence type="ECO:0000259" key="10">
    <source>
        <dbReference type="Pfam" id="PF00999"/>
    </source>
</evidence>
<evidence type="ECO:0000256" key="7">
    <source>
        <dbReference type="ARBA" id="ARBA00023065"/>
    </source>
</evidence>
<evidence type="ECO:0000256" key="2">
    <source>
        <dbReference type="ARBA" id="ARBA00022448"/>
    </source>
</evidence>
<keyword evidence="12" id="KW-1185">Reference proteome</keyword>
<dbReference type="PANTHER" id="PTHR32507:SF0">
    <property type="entry name" value="NA(+)_H(+) ANTIPORTER 2-RELATED"/>
    <property type="match status" value="1"/>
</dbReference>
<dbReference type="KEGG" id="pfer:IRI77_27710"/>
<feature type="transmembrane region" description="Helical" evidence="9">
    <location>
        <begin position="372"/>
        <end position="391"/>
    </location>
</feature>
<evidence type="ECO:0000256" key="5">
    <source>
        <dbReference type="ARBA" id="ARBA00022692"/>
    </source>
</evidence>
<keyword evidence="5 9" id="KW-0812">Transmembrane</keyword>
<dbReference type="GO" id="GO:0015297">
    <property type="term" value="F:antiporter activity"/>
    <property type="evidence" value="ECO:0007669"/>
    <property type="project" value="UniProtKB-KW"/>
</dbReference>
<dbReference type="GO" id="GO:0005886">
    <property type="term" value="C:plasma membrane"/>
    <property type="evidence" value="ECO:0007669"/>
    <property type="project" value="UniProtKB-SubCell"/>
</dbReference>
<evidence type="ECO:0000256" key="9">
    <source>
        <dbReference type="SAM" id="Phobius"/>
    </source>
</evidence>
<dbReference type="InterPro" id="IPR038770">
    <property type="entry name" value="Na+/solute_symporter_sf"/>
</dbReference>
<dbReference type="Proteomes" id="UP000593892">
    <property type="component" value="Chromosome"/>
</dbReference>
<dbReference type="EMBL" id="CP063849">
    <property type="protein sequence ID" value="QOY86557.1"/>
    <property type="molecule type" value="Genomic_DNA"/>
</dbReference>
<evidence type="ECO:0000256" key="1">
    <source>
        <dbReference type="ARBA" id="ARBA00004651"/>
    </source>
</evidence>
<feature type="transmembrane region" description="Helical" evidence="9">
    <location>
        <begin position="218"/>
        <end position="245"/>
    </location>
</feature>
<feature type="transmembrane region" description="Helical" evidence="9">
    <location>
        <begin position="30"/>
        <end position="47"/>
    </location>
</feature>
<feature type="transmembrane region" description="Helical" evidence="9">
    <location>
        <begin position="53"/>
        <end position="70"/>
    </location>
</feature>
<dbReference type="PANTHER" id="PTHR32507">
    <property type="entry name" value="NA(+)/H(+) ANTIPORTER 1"/>
    <property type="match status" value="1"/>
</dbReference>
<keyword evidence="4" id="KW-1003">Cell membrane</keyword>
<evidence type="ECO:0000256" key="3">
    <source>
        <dbReference type="ARBA" id="ARBA00022449"/>
    </source>
</evidence>
<keyword evidence="3" id="KW-0050">Antiport</keyword>
<feature type="transmembrane region" description="Helical" evidence="9">
    <location>
        <begin position="149"/>
        <end position="169"/>
    </location>
</feature>